<evidence type="ECO:0000313" key="3">
    <source>
        <dbReference type="Proteomes" id="UP000533598"/>
    </source>
</evidence>
<dbReference type="RefSeq" id="WP_185003814.1">
    <property type="nucleotide sequence ID" value="NZ_BAAAUI010000080.1"/>
</dbReference>
<proteinExistence type="predicted"/>
<evidence type="ECO:0000256" key="1">
    <source>
        <dbReference type="SAM" id="MobiDB-lite"/>
    </source>
</evidence>
<feature type="region of interest" description="Disordered" evidence="1">
    <location>
        <begin position="204"/>
        <end position="240"/>
    </location>
</feature>
<gene>
    <name evidence="2" type="ORF">HNR67_004047</name>
</gene>
<sequence>MALDEVELATLNVPDDPRTRARLAELTHPGGVELQPAETYEARDPSGFVIVTVDKSAKVTNVRIRPRWTEHIRPEAFPAALYNTYVTALQRALAVELAHRPKTPPPAPAPDPDLLDPAELSVEEFLSRTRARLDAINERYDEIRRRQQAPPAEVHDVRSPLGYLTLRMRGGGPLALNGDPHALDNSSEEVLGEDARQLFVRAGLGVAGEARPTPERKPRGSSGQADDEYFSEFNVLKDED</sequence>
<keyword evidence="3" id="KW-1185">Reference proteome</keyword>
<dbReference type="EMBL" id="JACHMH010000001">
    <property type="protein sequence ID" value="MBB4677929.1"/>
    <property type="molecule type" value="Genomic_DNA"/>
</dbReference>
<evidence type="ECO:0000313" key="2">
    <source>
        <dbReference type="EMBL" id="MBB4677929.1"/>
    </source>
</evidence>
<dbReference type="AlphaFoldDB" id="A0A7W7CE89"/>
<name>A0A7W7CE89_9PSEU</name>
<accession>A0A7W7CE89</accession>
<reference evidence="2 3" key="1">
    <citation type="submission" date="2020-08" db="EMBL/GenBank/DDBJ databases">
        <title>Sequencing the genomes of 1000 actinobacteria strains.</title>
        <authorList>
            <person name="Klenk H.-P."/>
        </authorList>
    </citation>
    <scope>NUCLEOTIDE SEQUENCE [LARGE SCALE GENOMIC DNA]</scope>
    <source>
        <strain evidence="2 3">DSM 44230</strain>
    </source>
</reference>
<protein>
    <submittedName>
        <fullName evidence="2">Uncharacterized protein</fullName>
    </submittedName>
</protein>
<dbReference type="Proteomes" id="UP000533598">
    <property type="component" value="Unassembled WGS sequence"/>
</dbReference>
<organism evidence="2 3">
    <name type="scientific">Crossiella cryophila</name>
    <dbReference type="NCBI Taxonomy" id="43355"/>
    <lineage>
        <taxon>Bacteria</taxon>
        <taxon>Bacillati</taxon>
        <taxon>Actinomycetota</taxon>
        <taxon>Actinomycetes</taxon>
        <taxon>Pseudonocardiales</taxon>
        <taxon>Pseudonocardiaceae</taxon>
        <taxon>Crossiella</taxon>
    </lineage>
</organism>
<comment type="caution">
    <text evidence="2">The sequence shown here is derived from an EMBL/GenBank/DDBJ whole genome shotgun (WGS) entry which is preliminary data.</text>
</comment>